<proteinExistence type="predicted"/>
<dbReference type="Proteomes" id="UP001500027">
    <property type="component" value="Unassembled WGS sequence"/>
</dbReference>
<protein>
    <submittedName>
        <fullName evidence="4">DUF5683 domain-containing protein</fullName>
    </submittedName>
</protein>
<feature type="domain" description="DUF5683" evidence="3">
    <location>
        <begin position="50"/>
        <end position="205"/>
    </location>
</feature>
<accession>A0ABP8ECE2</accession>
<keyword evidence="1" id="KW-0812">Transmembrane</keyword>
<gene>
    <name evidence="4" type="ORF">GCM10022257_20010</name>
</gene>
<feature type="signal peptide" evidence="2">
    <location>
        <begin position="1"/>
        <end position="21"/>
    </location>
</feature>
<evidence type="ECO:0000313" key="5">
    <source>
        <dbReference type="Proteomes" id="UP001500027"/>
    </source>
</evidence>
<dbReference type="RefSeq" id="WP_139002290.1">
    <property type="nucleotide sequence ID" value="NZ_BAABAV010000002.1"/>
</dbReference>
<sequence>MRNKFVTTSIFSLLFCISIFAQDKEKNDTEKLPEALEIEEVTEIREPINPLSPAKAAFYSAVLPGLGQAYNKKYWKIPIVYVAIGTGVYFYLNNNKEYNRYRDAYKSRLAGFTNDEFYLDGQGNQLSTPRVSDDGLLRAQKLFRRNKELSLLVTIGIYALNIIDANVDAHLLQYNVDENLSLAPHYKLNQIDATGNLGLTLNFKF</sequence>
<dbReference type="InterPro" id="IPR043738">
    <property type="entry name" value="DUF5683"/>
</dbReference>
<name>A0ABP8ECE2_9FLAO</name>
<keyword evidence="2" id="KW-0732">Signal</keyword>
<keyword evidence="1" id="KW-1133">Transmembrane helix</keyword>
<feature type="chain" id="PRO_5046336097" evidence="2">
    <location>
        <begin position="22"/>
        <end position="205"/>
    </location>
</feature>
<evidence type="ECO:0000256" key="2">
    <source>
        <dbReference type="SAM" id="SignalP"/>
    </source>
</evidence>
<keyword evidence="1" id="KW-0472">Membrane</keyword>
<evidence type="ECO:0000256" key="1">
    <source>
        <dbReference type="SAM" id="Phobius"/>
    </source>
</evidence>
<dbReference type="Pfam" id="PF18935">
    <property type="entry name" value="DUF5683"/>
    <property type="match status" value="1"/>
</dbReference>
<reference evidence="5" key="1">
    <citation type="journal article" date="2019" name="Int. J. Syst. Evol. Microbiol.">
        <title>The Global Catalogue of Microorganisms (GCM) 10K type strain sequencing project: providing services to taxonomists for standard genome sequencing and annotation.</title>
        <authorList>
            <consortium name="The Broad Institute Genomics Platform"/>
            <consortium name="The Broad Institute Genome Sequencing Center for Infectious Disease"/>
            <person name="Wu L."/>
            <person name="Ma J."/>
        </authorList>
    </citation>
    <scope>NUCLEOTIDE SEQUENCE [LARGE SCALE GENOMIC DNA]</scope>
    <source>
        <strain evidence="5">JCM 17452</strain>
    </source>
</reference>
<keyword evidence="5" id="KW-1185">Reference proteome</keyword>
<evidence type="ECO:0000259" key="3">
    <source>
        <dbReference type="Pfam" id="PF18935"/>
    </source>
</evidence>
<feature type="transmembrane region" description="Helical" evidence="1">
    <location>
        <begin position="74"/>
        <end position="92"/>
    </location>
</feature>
<comment type="caution">
    <text evidence="4">The sequence shown here is derived from an EMBL/GenBank/DDBJ whole genome shotgun (WGS) entry which is preliminary data.</text>
</comment>
<organism evidence="4 5">
    <name type="scientific">Hyunsoonleella aestuarii</name>
    <dbReference type="NCBI Taxonomy" id="912802"/>
    <lineage>
        <taxon>Bacteria</taxon>
        <taxon>Pseudomonadati</taxon>
        <taxon>Bacteroidota</taxon>
        <taxon>Flavobacteriia</taxon>
        <taxon>Flavobacteriales</taxon>
        <taxon>Flavobacteriaceae</taxon>
    </lineage>
</organism>
<dbReference type="EMBL" id="BAABAV010000002">
    <property type="protein sequence ID" value="GAA4269900.1"/>
    <property type="molecule type" value="Genomic_DNA"/>
</dbReference>
<evidence type="ECO:0000313" key="4">
    <source>
        <dbReference type="EMBL" id="GAA4269900.1"/>
    </source>
</evidence>